<protein>
    <submittedName>
        <fullName evidence="1">Uncharacterized protein</fullName>
    </submittedName>
</protein>
<sequence length="97" mass="10472">MTATIYTPGLLATDAYLDDGTLLPAGSEPTQEQAAQLTNPKLWRIPPSTGVPVTPERERTVADLALHSRGAATVQEIIDADEDDILRNALRDYLGVK</sequence>
<dbReference type="RefSeq" id="WP_085019628.1">
    <property type="nucleotide sequence ID" value="NZ_BMHD01000001.1"/>
</dbReference>
<keyword evidence="2" id="KW-1185">Reference proteome</keyword>
<accession>A0A1X9LU40</accession>
<gene>
    <name evidence="1" type="ORF">B5808_09830</name>
</gene>
<dbReference type="AlphaFoldDB" id="A0A1X9LU40"/>
<name>A0A1X9LU40_9MICO</name>
<proteinExistence type="predicted"/>
<reference evidence="1 2" key="1">
    <citation type="submission" date="2017-04" db="EMBL/GenBank/DDBJ databases">
        <authorList>
            <person name="Afonso C.L."/>
            <person name="Miller P.J."/>
            <person name="Scott M.A."/>
            <person name="Spackman E."/>
            <person name="Goraichik I."/>
            <person name="Dimitrov K.M."/>
            <person name="Suarez D.L."/>
            <person name="Swayne D.E."/>
        </authorList>
    </citation>
    <scope>NUCLEOTIDE SEQUENCE [LARGE SCALE GENOMIC DNA]</scope>
    <source>
        <strain evidence="2">XA(T)</strain>
    </source>
</reference>
<dbReference type="STRING" id="1619308.B5808_09830"/>
<evidence type="ECO:0000313" key="2">
    <source>
        <dbReference type="Proteomes" id="UP000192775"/>
    </source>
</evidence>
<evidence type="ECO:0000313" key="1">
    <source>
        <dbReference type="EMBL" id="ARJ05490.1"/>
    </source>
</evidence>
<organism evidence="1 2">
    <name type="scientific">Cnuibacter physcomitrellae</name>
    <dbReference type="NCBI Taxonomy" id="1619308"/>
    <lineage>
        <taxon>Bacteria</taxon>
        <taxon>Bacillati</taxon>
        <taxon>Actinomycetota</taxon>
        <taxon>Actinomycetes</taxon>
        <taxon>Micrococcales</taxon>
        <taxon>Microbacteriaceae</taxon>
        <taxon>Cnuibacter</taxon>
    </lineage>
</organism>
<dbReference type="KEGG" id="cphy:B5808_09830"/>
<dbReference type="Proteomes" id="UP000192775">
    <property type="component" value="Chromosome"/>
</dbReference>
<dbReference type="EMBL" id="CP020715">
    <property type="protein sequence ID" value="ARJ05490.1"/>
    <property type="molecule type" value="Genomic_DNA"/>
</dbReference>